<name>W4GD41_APHAT</name>
<proteinExistence type="predicted"/>
<organism evidence="1">
    <name type="scientific">Aphanomyces astaci</name>
    <name type="common">Crayfish plague agent</name>
    <dbReference type="NCBI Taxonomy" id="112090"/>
    <lineage>
        <taxon>Eukaryota</taxon>
        <taxon>Sar</taxon>
        <taxon>Stramenopiles</taxon>
        <taxon>Oomycota</taxon>
        <taxon>Saprolegniomycetes</taxon>
        <taxon>Saprolegniales</taxon>
        <taxon>Verrucalvaceae</taxon>
        <taxon>Aphanomyces</taxon>
    </lineage>
</organism>
<protein>
    <submittedName>
        <fullName evidence="1">Uncharacterized protein</fullName>
    </submittedName>
</protein>
<sequence length="94" mass="10437">MEPPQLRRVFNDKEGIMLLRQVSADRPFQAKKGAVMKAWVSIANQLAGHEDFGRPSFDAKKALNRFGASLRRHGNREVGQCVGLGHSIKVVPNV</sequence>
<dbReference type="AlphaFoldDB" id="W4GD41"/>
<dbReference type="GeneID" id="20810491"/>
<reference evidence="1" key="1">
    <citation type="submission" date="2013-12" db="EMBL/GenBank/DDBJ databases">
        <title>The Genome Sequence of Aphanomyces astaci APO3.</title>
        <authorList>
            <consortium name="The Broad Institute Genomics Platform"/>
            <person name="Russ C."/>
            <person name="Tyler B."/>
            <person name="van West P."/>
            <person name="Dieguez-Uribeondo J."/>
            <person name="Young S.K."/>
            <person name="Zeng Q."/>
            <person name="Gargeya S."/>
            <person name="Fitzgerald M."/>
            <person name="Abouelleil A."/>
            <person name="Alvarado L."/>
            <person name="Chapman S.B."/>
            <person name="Gainer-Dewar J."/>
            <person name="Goldberg J."/>
            <person name="Griggs A."/>
            <person name="Gujja S."/>
            <person name="Hansen M."/>
            <person name="Howarth C."/>
            <person name="Imamovic A."/>
            <person name="Ireland A."/>
            <person name="Larimer J."/>
            <person name="McCowan C."/>
            <person name="Murphy C."/>
            <person name="Pearson M."/>
            <person name="Poon T.W."/>
            <person name="Priest M."/>
            <person name="Roberts A."/>
            <person name="Saif S."/>
            <person name="Shea T."/>
            <person name="Sykes S."/>
            <person name="Wortman J."/>
            <person name="Nusbaum C."/>
            <person name="Birren B."/>
        </authorList>
    </citation>
    <scope>NUCLEOTIDE SEQUENCE [LARGE SCALE GENOMIC DNA]</scope>
    <source>
        <strain evidence="1">APO3</strain>
    </source>
</reference>
<gene>
    <name evidence="1" type="ORF">H257_08495</name>
</gene>
<accession>W4GD41</accession>
<evidence type="ECO:0000313" key="1">
    <source>
        <dbReference type="EMBL" id="ETV77570.1"/>
    </source>
</evidence>
<dbReference type="RefSeq" id="XP_009832680.1">
    <property type="nucleotide sequence ID" value="XM_009834378.1"/>
</dbReference>
<dbReference type="VEuPathDB" id="FungiDB:H257_08495"/>
<dbReference type="OrthoDB" id="117095at2759"/>
<dbReference type="EMBL" id="KI913132">
    <property type="protein sequence ID" value="ETV77570.1"/>
    <property type="molecule type" value="Genomic_DNA"/>
</dbReference>